<accession>A0A839ESD1</accession>
<dbReference type="EMBL" id="JACGXN010000016">
    <property type="protein sequence ID" value="MBA8881712.1"/>
    <property type="molecule type" value="Genomic_DNA"/>
</dbReference>
<sequence length="99" mass="11581">MPDTIDQHTRRFQVTKTPPQVHDPEGMTKHDVSCEAWRAYAFSDGFEYMIQEPKTLWVKRKDDGDSHRILDGKGVIHYVNAGWRALRWKNLPGRPEVSF</sequence>
<dbReference type="Proteomes" id="UP000549052">
    <property type="component" value="Unassembled WGS sequence"/>
</dbReference>
<proteinExistence type="predicted"/>
<name>A0A839ESD1_9HYPH</name>
<feature type="region of interest" description="Disordered" evidence="1">
    <location>
        <begin position="1"/>
        <end position="28"/>
    </location>
</feature>
<evidence type="ECO:0000256" key="1">
    <source>
        <dbReference type="SAM" id="MobiDB-lite"/>
    </source>
</evidence>
<reference evidence="2 3" key="1">
    <citation type="submission" date="2020-07" db="EMBL/GenBank/DDBJ databases">
        <title>Genomic Encyclopedia of Type Strains, Phase IV (KMG-V): Genome sequencing to study the core and pangenomes of soil and plant-associated prokaryotes.</title>
        <authorList>
            <person name="Whitman W."/>
        </authorList>
    </citation>
    <scope>NUCLEOTIDE SEQUENCE [LARGE SCALE GENOMIC DNA]</scope>
    <source>
        <strain evidence="2 3">AN3</strain>
    </source>
</reference>
<evidence type="ECO:0000313" key="3">
    <source>
        <dbReference type="Proteomes" id="UP000549052"/>
    </source>
</evidence>
<dbReference type="RefSeq" id="WP_182552260.1">
    <property type="nucleotide sequence ID" value="NZ_JACGXN010000016.1"/>
</dbReference>
<organism evidence="2 3">
    <name type="scientific">Phyllobacterium myrsinacearum</name>
    <dbReference type="NCBI Taxonomy" id="28101"/>
    <lineage>
        <taxon>Bacteria</taxon>
        <taxon>Pseudomonadati</taxon>
        <taxon>Pseudomonadota</taxon>
        <taxon>Alphaproteobacteria</taxon>
        <taxon>Hyphomicrobiales</taxon>
        <taxon>Phyllobacteriaceae</taxon>
        <taxon>Phyllobacterium</taxon>
    </lineage>
</organism>
<dbReference type="AlphaFoldDB" id="A0A839ESD1"/>
<evidence type="ECO:0000313" key="2">
    <source>
        <dbReference type="EMBL" id="MBA8881712.1"/>
    </source>
</evidence>
<keyword evidence="3" id="KW-1185">Reference proteome</keyword>
<gene>
    <name evidence="2" type="ORF">FHW16_005457</name>
</gene>
<comment type="caution">
    <text evidence="2">The sequence shown here is derived from an EMBL/GenBank/DDBJ whole genome shotgun (WGS) entry which is preliminary data.</text>
</comment>
<protein>
    <submittedName>
        <fullName evidence="2">Uncharacterized protein</fullName>
    </submittedName>
</protein>